<feature type="transmembrane region" description="Helical" evidence="8">
    <location>
        <begin position="408"/>
        <end position="427"/>
    </location>
</feature>
<keyword evidence="10" id="KW-1185">Reference proteome</keyword>
<comment type="subunit">
    <text evidence="2">G proteins are composed of 3 units, alpha, beta and gamma.</text>
</comment>
<dbReference type="CDD" id="cd00200">
    <property type="entry name" value="WD40"/>
    <property type="match status" value="1"/>
</dbReference>
<dbReference type="FunFam" id="2.130.10.10:FF:000007">
    <property type="entry name" value="Guanine nucleotide-binding protein G(I)/G(S)/G(T) subunit beta-1"/>
    <property type="match status" value="1"/>
</dbReference>
<keyword evidence="4" id="KW-0677">Repeat</keyword>
<dbReference type="SMART" id="SM00320">
    <property type="entry name" value="WD40"/>
    <property type="match status" value="7"/>
</dbReference>
<feature type="transmembrane region" description="Helical" evidence="8">
    <location>
        <begin position="84"/>
        <end position="102"/>
    </location>
</feature>
<dbReference type="AlphaFoldDB" id="A0A1J1IDN9"/>
<feature type="transmembrane region" description="Helical" evidence="8">
    <location>
        <begin position="292"/>
        <end position="311"/>
    </location>
</feature>
<feature type="repeat" description="WD" evidence="6">
    <location>
        <begin position="681"/>
        <end position="722"/>
    </location>
</feature>
<feature type="transmembrane region" description="Helical" evidence="8">
    <location>
        <begin position="270"/>
        <end position="286"/>
    </location>
</feature>
<dbReference type="PROSITE" id="PS00678">
    <property type="entry name" value="WD_REPEATS_1"/>
    <property type="match status" value="1"/>
</dbReference>
<evidence type="ECO:0000313" key="9">
    <source>
        <dbReference type="EMBL" id="CRK97668.1"/>
    </source>
</evidence>
<dbReference type="InterPro" id="IPR020472">
    <property type="entry name" value="WD40_PAC1"/>
</dbReference>
<dbReference type="PRINTS" id="PR00319">
    <property type="entry name" value="GPROTEINB"/>
</dbReference>
<evidence type="ECO:0000256" key="7">
    <source>
        <dbReference type="SAM" id="Coils"/>
    </source>
</evidence>
<keyword evidence="5" id="KW-0807">Transducer</keyword>
<accession>A0A1J1IDN9</accession>
<keyword evidence="8" id="KW-1133">Transmembrane helix</keyword>
<feature type="repeat" description="WD" evidence="6">
    <location>
        <begin position="598"/>
        <end position="638"/>
    </location>
</feature>
<dbReference type="EMBL" id="CVRI01000047">
    <property type="protein sequence ID" value="CRK97668.1"/>
    <property type="molecule type" value="Genomic_DNA"/>
</dbReference>
<dbReference type="STRING" id="568069.A0A1J1IDN9"/>
<organism evidence="9 10">
    <name type="scientific">Clunio marinus</name>
    <dbReference type="NCBI Taxonomy" id="568069"/>
    <lineage>
        <taxon>Eukaryota</taxon>
        <taxon>Metazoa</taxon>
        <taxon>Ecdysozoa</taxon>
        <taxon>Arthropoda</taxon>
        <taxon>Hexapoda</taxon>
        <taxon>Insecta</taxon>
        <taxon>Pterygota</taxon>
        <taxon>Neoptera</taxon>
        <taxon>Endopterygota</taxon>
        <taxon>Diptera</taxon>
        <taxon>Nematocera</taxon>
        <taxon>Chironomoidea</taxon>
        <taxon>Chironomidae</taxon>
        <taxon>Clunio</taxon>
    </lineage>
</organism>
<dbReference type="PROSITE" id="PS50294">
    <property type="entry name" value="WD_REPEATS_REGION"/>
    <property type="match status" value="4"/>
</dbReference>
<feature type="repeat" description="WD" evidence="6">
    <location>
        <begin position="510"/>
        <end position="551"/>
    </location>
</feature>
<gene>
    <name evidence="9" type="ORF">CLUMA_CG011050</name>
</gene>
<feature type="transmembrane region" description="Helical" evidence="8">
    <location>
        <begin position="25"/>
        <end position="42"/>
    </location>
</feature>
<dbReference type="Proteomes" id="UP000183832">
    <property type="component" value="Unassembled WGS sequence"/>
</dbReference>
<sequence>MTSLFKTLDKNCKSSNIQLRPNGSNGLWLIILLFICFLQTILRNPATIQINYELLTVLLFGMSLQTISAIFIVYIEEIHFISKVITKLIPTVVVSLILNLVLKQDVLFSITTSFIVLTAYHFIYIFLMKSLPFSFTLGEAAVVAQGISLFLYNFYLKIPTLREHQSPDQSINSILSIGIFGIIVIVLTVRIAPVFRKWPMFYLLLITITFMICIFPIDNKISFIILIDFITNDIDRILIVGVYVGLLLIAGFAVCFQIRKNQKGSTSNRKIFHILIVMVYVPGLIYQCHLLYVASVIIFAIFIILEVARVIELYPVASILETSVEAFIDEKDAGKVVLTPIYLLVGCSLPMWIHNSPCDLLGSSSTELLPLLSGVLSIGIGDTFASFIGSRIGKHKWFKSAKSVEGTLANIIAQASFLYLLHIMKVISLDMKLMAISGVAILLNSLVEALTDQVDNLVKMNELDALRQEAETLKNAIRDARKAACDTSLVQATNNLEPIGRIQMRTRRTLRGHLAKIYAMHWGSDSRNLVSASQDGKLIVWDSHTTNKVHAIPLRSSWVMTCAYAPSGSFVACGGLDNICSIYSLKTREGNVRVSRELPGHTGYLSCCRFLDDNQIVTSSGDMSCGLWDIETGQQCTSFLGHTGDVMALSLSPHCRAFVSGACDASAKLWDIREGQCKQTFPGHESDINAVTFFPNGFAFATGSDDATCRLFDIRADQELAMYSHDNIICGITSVAFSKSGRLLLAGYDDFNCNVWDTMKAERAGILAGHDNRVSCLGVTENGMAVATGSWDSFLRVWN</sequence>
<evidence type="ECO:0000256" key="4">
    <source>
        <dbReference type="ARBA" id="ARBA00022737"/>
    </source>
</evidence>
<evidence type="ECO:0000313" key="10">
    <source>
        <dbReference type="Proteomes" id="UP000183832"/>
    </source>
</evidence>
<dbReference type="PANTHER" id="PTHR19850">
    <property type="entry name" value="GUANINE NUCLEOTIDE-BINDING PROTEIN BETA G PROTEIN BETA"/>
    <property type="match status" value="1"/>
</dbReference>
<evidence type="ECO:0000256" key="6">
    <source>
        <dbReference type="PROSITE-ProRule" id="PRU00221"/>
    </source>
</evidence>
<dbReference type="InterPro" id="IPR019775">
    <property type="entry name" value="WD40_repeat_CS"/>
</dbReference>
<comment type="similarity">
    <text evidence="1">Belongs to the WD repeat G protein beta family.</text>
</comment>
<reference evidence="9 10" key="1">
    <citation type="submission" date="2015-04" db="EMBL/GenBank/DDBJ databases">
        <authorList>
            <person name="Syromyatnikov M.Y."/>
            <person name="Popov V.N."/>
        </authorList>
    </citation>
    <scope>NUCLEOTIDE SEQUENCE [LARGE SCALE GENOMIC DNA]</scope>
</reference>
<dbReference type="InterPro" id="IPR016346">
    <property type="entry name" value="G-protein_beta_1-5"/>
</dbReference>
<name>A0A1J1IDN9_9DIPT</name>
<proteinExistence type="inferred from homology"/>
<evidence type="ECO:0000256" key="8">
    <source>
        <dbReference type="SAM" id="Phobius"/>
    </source>
</evidence>
<dbReference type="InterPro" id="IPR015943">
    <property type="entry name" value="WD40/YVTN_repeat-like_dom_sf"/>
</dbReference>
<evidence type="ECO:0000256" key="5">
    <source>
        <dbReference type="ARBA" id="ARBA00023224"/>
    </source>
</evidence>
<evidence type="ECO:0000256" key="3">
    <source>
        <dbReference type="ARBA" id="ARBA00022574"/>
    </source>
</evidence>
<dbReference type="GO" id="GO:0007165">
    <property type="term" value="P:signal transduction"/>
    <property type="evidence" value="ECO:0007669"/>
    <property type="project" value="UniProtKB-KW"/>
</dbReference>
<evidence type="ECO:0000256" key="2">
    <source>
        <dbReference type="ARBA" id="ARBA00011581"/>
    </source>
</evidence>
<dbReference type="PRINTS" id="PR00320">
    <property type="entry name" value="GPROTEINBRPT"/>
</dbReference>
<dbReference type="Pfam" id="PF25391">
    <property type="entry name" value="WD40_Gbeta"/>
    <property type="match status" value="1"/>
</dbReference>
<feature type="transmembrane region" description="Helical" evidence="8">
    <location>
        <begin position="134"/>
        <end position="154"/>
    </location>
</feature>
<keyword evidence="7" id="KW-0175">Coiled coil</keyword>
<dbReference type="SUPFAM" id="SSF50978">
    <property type="entry name" value="WD40 repeat-like"/>
    <property type="match status" value="1"/>
</dbReference>
<feature type="repeat" description="WD" evidence="6">
    <location>
        <begin position="732"/>
        <end position="766"/>
    </location>
</feature>
<feature type="transmembrane region" description="Helical" evidence="8">
    <location>
        <begin position="237"/>
        <end position="258"/>
    </location>
</feature>
<feature type="transmembrane region" description="Helical" evidence="8">
    <location>
        <begin position="200"/>
        <end position="217"/>
    </location>
</feature>
<feature type="transmembrane region" description="Helical" evidence="8">
    <location>
        <begin position="368"/>
        <end position="388"/>
    </location>
</feature>
<feature type="transmembrane region" description="Helical" evidence="8">
    <location>
        <begin position="54"/>
        <end position="75"/>
    </location>
</feature>
<keyword evidence="3 6" id="KW-0853">WD repeat</keyword>
<keyword evidence="8" id="KW-0812">Transmembrane</keyword>
<feature type="repeat" description="WD" evidence="6">
    <location>
        <begin position="639"/>
        <end position="680"/>
    </location>
</feature>
<dbReference type="PROSITE" id="PS50082">
    <property type="entry name" value="WD_REPEATS_2"/>
    <property type="match status" value="6"/>
</dbReference>
<feature type="transmembrane region" description="Helical" evidence="8">
    <location>
        <begin position="174"/>
        <end position="193"/>
    </location>
</feature>
<dbReference type="OrthoDB" id="10255630at2759"/>
<evidence type="ECO:0000256" key="1">
    <source>
        <dbReference type="ARBA" id="ARBA00009768"/>
    </source>
</evidence>
<dbReference type="InterPro" id="IPR036322">
    <property type="entry name" value="WD40_repeat_dom_sf"/>
</dbReference>
<protein>
    <submittedName>
        <fullName evidence="9">CLUMA_CG011050, isoform A</fullName>
    </submittedName>
</protein>
<feature type="repeat" description="WD" evidence="6">
    <location>
        <begin position="767"/>
        <end position="799"/>
    </location>
</feature>
<feature type="transmembrane region" description="Helical" evidence="8">
    <location>
        <begin position="108"/>
        <end position="127"/>
    </location>
</feature>
<feature type="transmembrane region" description="Helical" evidence="8">
    <location>
        <begin position="332"/>
        <end position="353"/>
    </location>
</feature>
<feature type="coiled-coil region" evidence="7">
    <location>
        <begin position="456"/>
        <end position="483"/>
    </location>
</feature>
<dbReference type="Gene3D" id="2.130.10.10">
    <property type="entry name" value="YVTN repeat-like/Quinoprotein amine dehydrogenase"/>
    <property type="match status" value="1"/>
</dbReference>
<dbReference type="InterPro" id="IPR001632">
    <property type="entry name" value="WD40_G-protein_beta-like"/>
</dbReference>
<dbReference type="InterPro" id="IPR001680">
    <property type="entry name" value="WD40_rpt"/>
</dbReference>
<keyword evidence="8" id="KW-0472">Membrane</keyword>